<keyword evidence="3" id="KW-1133">Transmembrane helix</keyword>
<evidence type="ECO:0000256" key="5">
    <source>
        <dbReference type="ARBA" id="ARBA00023136"/>
    </source>
</evidence>
<dbReference type="InterPro" id="IPR002455">
    <property type="entry name" value="GPCR3_GABA-B"/>
</dbReference>
<comment type="subcellular location">
    <subcellularLocation>
        <location evidence="1">Membrane</location>
    </subcellularLocation>
</comment>
<dbReference type="GO" id="GO:0007214">
    <property type="term" value="P:gamma-aminobutyric acid signaling pathway"/>
    <property type="evidence" value="ECO:0007669"/>
    <property type="project" value="TreeGrafter"/>
</dbReference>
<feature type="domain" description="Receptor ligand binding region" evidence="9">
    <location>
        <begin position="151"/>
        <end position="380"/>
    </location>
</feature>
<organism evidence="10 11">
    <name type="scientific">Glossina morsitans morsitans</name>
    <name type="common">Savannah tsetse fly</name>
    <dbReference type="NCBI Taxonomy" id="37546"/>
    <lineage>
        <taxon>Eukaryota</taxon>
        <taxon>Metazoa</taxon>
        <taxon>Ecdysozoa</taxon>
        <taxon>Arthropoda</taxon>
        <taxon>Hexapoda</taxon>
        <taxon>Insecta</taxon>
        <taxon>Pterygota</taxon>
        <taxon>Neoptera</taxon>
        <taxon>Endopterygota</taxon>
        <taxon>Diptera</taxon>
        <taxon>Brachycera</taxon>
        <taxon>Muscomorpha</taxon>
        <taxon>Hippoboscoidea</taxon>
        <taxon>Glossinidae</taxon>
        <taxon>Glossina</taxon>
    </lineage>
</organism>
<dbReference type="InterPro" id="IPR028082">
    <property type="entry name" value="Peripla_BP_I"/>
</dbReference>
<evidence type="ECO:0000256" key="6">
    <source>
        <dbReference type="ARBA" id="ARBA00023170"/>
    </source>
</evidence>
<dbReference type="EnsemblMetazoa" id="GMOY000110-RA">
    <property type="protein sequence ID" value="GMOY000110-PA"/>
    <property type="gene ID" value="GMOY000110"/>
</dbReference>
<evidence type="ECO:0000313" key="11">
    <source>
        <dbReference type="Proteomes" id="UP000092444"/>
    </source>
</evidence>
<accession>A0A1B0F9E5</accession>
<keyword evidence="5" id="KW-0472">Membrane</keyword>
<keyword evidence="8" id="KW-0807">Transducer</keyword>
<dbReference type="GO" id="GO:0038039">
    <property type="term" value="C:G protein-coupled receptor heterodimeric complex"/>
    <property type="evidence" value="ECO:0007669"/>
    <property type="project" value="TreeGrafter"/>
</dbReference>
<keyword evidence="11" id="KW-1185">Reference proteome</keyword>
<dbReference type="PRINTS" id="PR01176">
    <property type="entry name" value="GABABRECEPTR"/>
</dbReference>
<keyword evidence="7" id="KW-0325">Glycoprotein</keyword>
<sequence length="426" mass="48722">MTLRHHCVKIVMASVMCEPGLGASVMYNLLYNKPQKLMLLAGCSTVCTTVAEAAKMWNLIVLCYGASSPALSDRSRFPTLFRTHPSATVHNPTRIKLMKKFGWSRIAILQQAEEVFISTIERDPHGALYAGMWPVAAQYGELGAFIFVTFTVEDLEERCMEAGIEIVTRQSFLSDPTDAVRNLRRQDARIIVGLFYVVAARRVLCEMYKQQLYGRAHVWFFIGWYEDNWYEVNLDNEGITCTVEQMRMAAEGHLTTEALMWNQNNQTTISGMTAEEFRLRLNHALIEEGYDINHDRYPEGYQEAPLAYDAVWSVALAFNKTMERLKRRNKSLKEFTYNDKDIADEIYAAMNSTQFLGVSGVVAFSSQGDRIALTQIEQMINGRYEKLGYYDTQLDNLTWLNMEQWIGGKVSKLRFKGQSQMILSKI</sequence>
<proteinExistence type="predicted"/>
<dbReference type="Pfam" id="PF01094">
    <property type="entry name" value="ANF_receptor"/>
    <property type="match status" value="2"/>
</dbReference>
<dbReference type="Proteomes" id="UP000092444">
    <property type="component" value="Unassembled WGS sequence"/>
</dbReference>
<keyword evidence="4" id="KW-0297">G-protein coupled receptor</keyword>
<dbReference type="PhylomeDB" id="A0A1B0F9E5"/>
<dbReference type="VEuPathDB" id="VectorBase:GMOY000110"/>
<evidence type="ECO:0000259" key="9">
    <source>
        <dbReference type="Pfam" id="PF01094"/>
    </source>
</evidence>
<evidence type="ECO:0000256" key="7">
    <source>
        <dbReference type="ARBA" id="ARBA00023180"/>
    </source>
</evidence>
<dbReference type="PANTHER" id="PTHR10519:SF77">
    <property type="entry name" value="GAMMA-AMINOBUTYRIC ACID TYPE B RECEPTOR SUBUNIT 1"/>
    <property type="match status" value="1"/>
</dbReference>
<evidence type="ECO:0000256" key="8">
    <source>
        <dbReference type="ARBA" id="ARBA00023224"/>
    </source>
</evidence>
<dbReference type="GO" id="GO:0004965">
    <property type="term" value="F:G protein-coupled GABA receptor activity"/>
    <property type="evidence" value="ECO:0007669"/>
    <property type="project" value="InterPro"/>
</dbReference>
<dbReference type="InterPro" id="IPR001828">
    <property type="entry name" value="ANF_lig-bd_rcpt"/>
</dbReference>
<dbReference type="STRING" id="37546.A0A1B0F9E5"/>
<dbReference type="Gene3D" id="3.40.50.2300">
    <property type="match status" value="2"/>
</dbReference>
<evidence type="ECO:0000256" key="1">
    <source>
        <dbReference type="ARBA" id="ARBA00004370"/>
    </source>
</evidence>
<evidence type="ECO:0000256" key="2">
    <source>
        <dbReference type="ARBA" id="ARBA00022692"/>
    </source>
</evidence>
<dbReference type="PANTHER" id="PTHR10519">
    <property type="entry name" value="GABA-B RECEPTOR"/>
    <property type="match status" value="1"/>
</dbReference>
<keyword evidence="6" id="KW-0675">Receptor</keyword>
<keyword evidence="2" id="KW-0812">Transmembrane</keyword>
<dbReference type="SUPFAM" id="SSF53822">
    <property type="entry name" value="Periplasmic binding protein-like I"/>
    <property type="match status" value="1"/>
</dbReference>
<dbReference type="EMBL" id="CCAG010015508">
    <property type="status" value="NOT_ANNOTATED_CDS"/>
    <property type="molecule type" value="Genomic_DNA"/>
</dbReference>
<feature type="domain" description="Receptor ligand binding region" evidence="9">
    <location>
        <begin position="9"/>
        <end position="121"/>
    </location>
</feature>
<evidence type="ECO:0000313" key="10">
    <source>
        <dbReference type="EnsemblMetazoa" id="GMOY000110-PA"/>
    </source>
</evidence>
<dbReference type="AlphaFoldDB" id="A0A1B0F9E5"/>
<protein>
    <recommendedName>
        <fullName evidence="9">Receptor ligand binding region domain-containing protein</fullName>
    </recommendedName>
</protein>
<name>A0A1B0F9E5_GLOMM</name>
<evidence type="ECO:0000256" key="4">
    <source>
        <dbReference type="ARBA" id="ARBA00023040"/>
    </source>
</evidence>
<reference evidence="10" key="1">
    <citation type="submission" date="2020-05" db="UniProtKB">
        <authorList>
            <consortium name="EnsemblMetazoa"/>
        </authorList>
    </citation>
    <scope>IDENTIFICATION</scope>
    <source>
        <strain evidence="10">Yale</strain>
    </source>
</reference>
<dbReference type="FunFam" id="3.40.50.2300:FF:000056">
    <property type="entry name" value="Gamma-aminobutyric acid type B receptor subunit 1"/>
    <property type="match status" value="1"/>
</dbReference>
<dbReference type="CDD" id="cd06366">
    <property type="entry name" value="PBP1_GABAb_receptor"/>
    <property type="match status" value="1"/>
</dbReference>
<evidence type="ECO:0000256" key="3">
    <source>
        <dbReference type="ARBA" id="ARBA00022989"/>
    </source>
</evidence>